<dbReference type="InterPro" id="IPR033138">
    <property type="entry name" value="Cu_oxidase_CS"/>
</dbReference>
<keyword evidence="3" id="KW-0186">Copper</keyword>
<name>A0ABU7JPE1_9NOCA</name>
<dbReference type="InterPro" id="IPR008972">
    <property type="entry name" value="Cupredoxin"/>
</dbReference>
<evidence type="ECO:0000256" key="1">
    <source>
        <dbReference type="ARBA" id="ARBA00022723"/>
    </source>
</evidence>
<evidence type="ECO:0000259" key="6">
    <source>
        <dbReference type="Pfam" id="PF07732"/>
    </source>
</evidence>
<protein>
    <submittedName>
        <fullName evidence="7">Multicopper oxidase family protein</fullName>
    </submittedName>
</protein>
<dbReference type="CDD" id="cd13870">
    <property type="entry name" value="CuRO_2_CopA_like_1"/>
    <property type="match status" value="1"/>
</dbReference>
<dbReference type="CDD" id="cd13861">
    <property type="entry name" value="CuRO_1_CumA_like"/>
    <property type="match status" value="1"/>
</dbReference>
<evidence type="ECO:0000256" key="3">
    <source>
        <dbReference type="ARBA" id="ARBA00023008"/>
    </source>
</evidence>
<evidence type="ECO:0000256" key="2">
    <source>
        <dbReference type="ARBA" id="ARBA00023002"/>
    </source>
</evidence>
<evidence type="ECO:0000259" key="5">
    <source>
        <dbReference type="Pfam" id="PF07731"/>
    </source>
</evidence>
<feature type="domain" description="Plastocyanin-like" evidence="6">
    <location>
        <begin position="41"/>
        <end position="141"/>
    </location>
</feature>
<feature type="domain" description="Plastocyanin-like" evidence="5">
    <location>
        <begin position="356"/>
        <end position="458"/>
    </location>
</feature>
<dbReference type="RefSeq" id="WP_330151336.1">
    <property type="nucleotide sequence ID" value="NZ_JAUZMZ010000027.1"/>
</dbReference>
<organism evidence="7 8">
    <name type="scientific">Rhodococcus chondri</name>
    <dbReference type="NCBI Taxonomy" id="3065941"/>
    <lineage>
        <taxon>Bacteria</taxon>
        <taxon>Bacillati</taxon>
        <taxon>Actinomycetota</taxon>
        <taxon>Actinomycetes</taxon>
        <taxon>Mycobacteriales</taxon>
        <taxon>Nocardiaceae</taxon>
        <taxon>Rhodococcus</taxon>
    </lineage>
</organism>
<dbReference type="InterPro" id="IPR002355">
    <property type="entry name" value="Cu_oxidase_Cu_BS"/>
</dbReference>
<dbReference type="CDD" id="cd13896">
    <property type="entry name" value="CuRO_3_CopA"/>
    <property type="match status" value="1"/>
</dbReference>
<dbReference type="InterPro" id="IPR011706">
    <property type="entry name" value="Cu-oxidase_C"/>
</dbReference>
<proteinExistence type="predicted"/>
<accession>A0ABU7JPE1</accession>
<gene>
    <name evidence="7" type="ORF">Q8814_07225</name>
</gene>
<keyword evidence="1" id="KW-0479">Metal-binding</keyword>
<keyword evidence="2" id="KW-0560">Oxidoreductase</keyword>
<reference evidence="7 8" key="1">
    <citation type="submission" date="2023-08" db="EMBL/GenBank/DDBJ databases">
        <authorList>
            <person name="Girao M."/>
            <person name="Carvalho M.F."/>
        </authorList>
    </citation>
    <scope>NUCLEOTIDE SEQUENCE [LARGE SCALE GENOMIC DNA]</scope>
    <source>
        <strain evidence="7 8">CC-R104</strain>
    </source>
</reference>
<dbReference type="InterPro" id="IPR001117">
    <property type="entry name" value="Cu-oxidase_2nd"/>
</dbReference>
<keyword evidence="8" id="KW-1185">Reference proteome</keyword>
<dbReference type="SUPFAM" id="SSF49503">
    <property type="entry name" value="Cupredoxins"/>
    <property type="match status" value="3"/>
</dbReference>
<dbReference type="Proteomes" id="UP001331936">
    <property type="component" value="Unassembled WGS sequence"/>
</dbReference>
<dbReference type="PROSITE" id="PS00080">
    <property type="entry name" value="MULTICOPPER_OXIDASE2"/>
    <property type="match status" value="1"/>
</dbReference>
<dbReference type="Gene3D" id="2.60.40.420">
    <property type="entry name" value="Cupredoxins - blue copper proteins"/>
    <property type="match status" value="3"/>
</dbReference>
<evidence type="ECO:0000259" key="4">
    <source>
        <dbReference type="Pfam" id="PF00394"/>
    </source>
</evidence>
<sequence>MTASSETVRRLEQQRRAAGQQVVSARLTARPVEVDLGGRIVSTWGYNHNLPGPLIRARAGNLLRVEVDNRLPAPTSVHWHGLALSNDMDGVPGLTQDPITADEAFTYEFTVPDPGTYFYHSHSGLQLDRGLYGVLVIDDPNETGDHDHEWIVVLDDWLDGTGRTPDDVARDLGIGVGVADESSGADMDGMDMGEESMLSPLLGGAGDVTYPHYLVNGRIPEDPPVFTSAPRRRVRIRFVNAGSDTAFRVALGGHRMTVTHTDGFPVVPQDTDALLIGMGERFDVLVTLGDGAFPLFAQAEGKTGHGLGIVRTGHGALPAHARPDELDRRVLLGTDLAPGEDVRLAGRDHDLYHSVDMGGTMSPYRWTLNGRTHPDIPPLNVSEGQRVRMRMRNMSDMFHPMHLHGHTFALADSGLRKDTVTIRPMRTVEIDFDTDNPGQWALHCHNAYHQEAGMMATMSYLA</sequence>
<dbReference type="EMBL" id="JAUZMZ010000027">
    <property type="protein sequence ID" value="MEE2031903.1"/>
    <property type="molecule type" value="Genomic_DNA"/>
</dbReference>
<dbReference type="PANTHER" id="PTHR11709">
    <property type="entry name" value="MULTI-COPPER OXIDASE"/>
    <property type="match status" value="1"/>
</dbReference>
<dbReference type="Pfam" id="PF07732">
    <property type="entry name" value="Cu-oxidase_3"/>
    <property type="match status" value="1"/>
</dbReference>
<dbReference type="Pfam" id="PF00394">
    <property type="entry name" value="Cu-oxidase"/>
    <property type="match status" value="1"/>
</dbReference>
<dbReference type="Pfam" id="PF07731">
    <property type="entry name" value="Cu-oxidase_2"/>
    <property type="match status" value="1"/>
</dbReference>
<comment type="caution">
    <text evidence="7">The sequence shown here is derived from an EMBL/GenBank/DDBJ whole genome shotgun (WGS) entry which is preliminary data.</text>
</comment>
<evidence type="ECO:0000313" key="7">
    <source>
        <dbReference type="EMBL" id="MEE2031903.1"/>
    </source>
</evidence>
<dbReference type="InterPro" id="IPR034279">
    <property type="entry name" value="CuRO_3_CopA"/>
</dbReference>
<dbReference type="InterPro" id="IPR045087">
    <property type="entry name" value="Cu-oxidase_fam"/>
</dbReference>
<evidence type="ECO:0000313" key="8">
    <source>
        <dbReference type="Proteomes" id="UP001331936"/>
    </source>
</evidence>
<dbReference type="InterPro" id="IPR011707">
    <property type="entry name" value="Cu-oxidase-like_N"/>
</dbReference>
<dbReference type="PROSITE" id="PS00079">
    <property type="entry name" value="MULTICOPPER_OXIDASE1"/>
    <property type="match status" value="2"/>
</dbReference>
<feature type="domain" description="Plastocyanin-like" evidence="4">
    <location>
        <begin position="212"/>
        <end position="312"/>
    </location>
</feature>
<dbReference type="PANTHER" id="PTHR11709:SF394">
    <property type="entry name" value="FI03373P-RELATED"/>
    <property type="match status" value="1"/>
</dbReference>